<dbReference type="InterPro" id="IPR000308">
    <property type="entry name" value="14-3-3"/>
</dbReference>
<reference evidence="3" key="2">
    <citation type="submission" date="2019-07" db="EMBL/GenBank/DDBJ databases">
        <authorList>
            <person name="Yang Y."/>
            <person name="Bocs S."/>
            <person name="Baudouin L."/>
        </authorList>
    </citation>
    <scope>NUCLEOTIDE SEQUENCE</scope>
    <source>
        <tissue evidence="3">Spear leaf of Hainan Tall coconut</tissue>
    </source>
</reference>
<dbReference type="InterPro" id="IPR036815">
    <property type="entry name" value="14-3-3_dom_sf"/>
</dbReference>
<dbReference type="Proteomes" id="UP000797356">
    <property type="component" value="Chromosome 5"/>
</dbReference>
<dbReference type="InterPro" id="IPR023410">
    <property type="entry name" value="14-3-3_domain"/>
</dbReference>
<name>A0A8K0I8D9_COCNU</name>
<reference evidence="3" key="1">
    <citation type="journal article" date="2017" name="Gigascience">
        <title>The genome draft of coconut (Cocos nucifera).</title>
        <authorList>
            <person name="Xiao Y."/>
            <person name="Xu P."/>
            <person name="Fan H."/>
            <person name="Baudouin L."/>
            <person name="Xia W."/>
            <person name="Bocs S."/>
            <person name="Xu J."/>
            <person name="Li Q."/>
            <person name="Guo A."/>
            <person name="Zhou L."/>
            <person name="Li J."/>
            <person name="Wu Y."/>
            <person name="Ma Z."/>
            <person name="Armero A."/>
            <person name="Issali A.E."/>
            <person name="Liu N."/>
            <person name="Peng M."/>
            <person name="Yang Y."/>
        </authorList>
    </citation>
    <scope>NUCLEOTIDE SEQUENCE</scope>
    <source>
        <tissue evidence="3">Spear leaf of Hainan Tall coconut</tissue>
    </source>
</reference>
<organism evidence="3 4">
    <name type="scientific">Cocos nucifera</name>
    <name type="common">Coconut palm</name>
    <dbReference type="NCBI Taxonomy" id="13894"/>
    <lineage>
        <taxon>Eukaryota</taxon>
        <taxon>Viridiplantae</taxon>
        <taxon>Streptophyta</taxon>
        <taxon>Embryophyta</taxon>
        <taxon>Tracheophyta</taxon>
        <taxon>Spermatophyta</taxon>
        <taxon>Magnoliopsida</taxon>
        <taxon>Liliopsida</taxon>
        <taxon>Arecaceae</taxon>
        <taxon>Arecoideae</taxon>
        <taxon>Cocoseae</taxon>
        <taxon>Attaleinae</taxon>
        <taxon>Cocos</taxon>
    </lineage>
</organism>
<dbReference type="PANTHER" id="PTHR18860">
    <property type="entry name" value="14-3-3 PROTEIN"/>
    <property type="match status" value="1"/>
</dbReference>
<dbReference type="Pfam" id="PF00244">
    <property type="entry name" value="14-3-3"/>
    <property type="match status" value="1"/>
</dbReference>
<dbReference type="SMART" id="SM00101">
    <property type="entry name" value="14_3_3"/>
    <property type="match status" value="1"/>
</dbReference>
<evidence type="ECO:0000313" key="3">
    <source>
        <dbReference type="EMBL" id="KAG1342292.1"/>
    </source>
</evidence>
<evidence type="ECO:0000259" key="2">
    <source>
        <dbReference type="SMART" id="SM00101"/>
    </source>
</evidence>
<dbReference type="PRINTS" id="PR00305">
    <property type="entry name" value="1433ZETA"/>
</dbReference>
<sequence>MSSFVPYHMEFEEPLTREEYVFLAKLSERAERYDEMAGFVDKMVLETSSLGELTAEERNLLSTAYKSLVCSPRDAWQFLSSIEKREGRWNEDHAALIKAYRARLEADIASICGRILGLLDSHLNPSACSIDSKVFFLKMKGDYHRYLAEFKVGEERKKAIEDAMAAYKEAEVVPIL</sequence>
<dbReference type="AlphaFoldDB" id="A0A8K0I8D9"/>
<dbReference type="Gene3D" id="1.20.190.20">
    <property type="entry name" value="14-3-3 domain"/>
    <property type="match status" value="1"/>
</dbReference>
<dbReference type="SUPFAM" id="SSF48445">
    <property type="entry name" value="14-3-3 protein"/>
    <property type="match status" value="1"/>
</dbReference>
<gene>
    <name evidence="3" type="ORF">COCNU_05G005210</name>
</gene>
<keyword evidence="4" id="KW-1185">Reference proteome</keyword>
<evidence type="ECO:0000256" key="1">
    <source>
        <dbReference type="ARBA" id="ARBA00006141"/>
    </source>
</evidence>
<feature type="domain" description="14-3-3" evidence="2">
    <location>
        <begin position="17"/>
        <end position="175"/>
    </location>
</feature>
<accession>A0A8K0I8D9</accession>
<proteinExistence type="inferred from homology"/>
<dbReference type="OrthoDB" id="10260625at2759"/>
<comment type="similarity">
    <text evidence="1">Belongs to the 14-3-3 family.</text>
</comment>
<evidence type="ECO:0000313" key="4">
    <source>
        <dbReference type="Proteomes" id="UP000797356"/>
    </source>
</evidence>
<protein>
    <submittedName>
        <fullName evidence="3">Putative 14-3-3-like protein GF14 kappa</fullName>
    </submittedName>
</protein>
<comment type="caution">
    <text evidence="3">The sequence shown here is derived from an EMBL/GenBank/DDBJ whole genome shotgun (WGS) entry which is preliminary data.</text>
</comment>
<dbReference type="EMBL" id="CM017876">
    <property type="protein sequence ID" value="KAG1342292.1"/>
    <property type="molecule type" value="Genomic_DNA"/>
</dbReference>